<dbReference type="GeneID" id="100898330"/>
<dbReference type="KEGG" id="goe:100898330"/>
<name>A0AAJ6QXC4_9ACAR</name>
<reference evidence="2" key="1">
    <citation type="submission" date="2025-08" db="UniProtKB">
        <authorList>
            <consortium name="RefSeq"/>
        </authorList>
    </citation>
    <scope>IDENTIFICATION</scope>
</reference>
<accession>A0AAJ6QXC4</accession>
<proteinExistence type="predicted"/>
<dbReference type="AlphaFoldDB" id="A0AAJ6QXC4"/>
<evidence type="ECO:0000313" key="1">
    <source>
        <dbReference type="Proteomes" id="UP000694867"/>
    </source>
</evidence>
<sequence length="110" mass="12196">MEISTMQLEVLNERLFVRVEVRPASSGRRHAEDDALRQHTTTGIVLLSPSVACVADNRIIVYPADNLGLVQATRPLKEGRWRPAGLSLADTERQVKQAQAAHPDDWLASL</sequence>
<keyword evidence="1" id="KW-1185">Reference proteome</keyword>
<gene>
    <name evidence="2" type="primary">LOC100898330</name>
</gene>
<dbReference type="RefSeq" id="XP_003746825.1">
    <property type="nucleotide sequence ID" value="XM_003746777.1"/>
</dbReference>
<organism evidence="1 2">
    <name type="scientific">Galendromus occidentalis</name>
    <name type="common">western predatory mite</name>
    <dbReference type="NCBI Taxonomy" id="34638"/>
    <lineage>
        <taxon>Eukaryota</taxon>
        <taxon>Metazoa</taxon>
        <taxon>Ecdysozoa</taxon>
        <taxon>Arthropoda</taxon>
        <taxon>Chelicerata</taxon>
        <taxon>Arachnida</taxon>
        <taxon>Acari</taxon>
        <taxon>Parasitiformes</taxon>
        <taxon>Mesostigmata</taxon>
        <taxon>Gamasina</taxon>
        <taxon>Phytoseioidea</taxon>
        <taxon>Phytoseiidae</taxon>
        <taxon>Typhlodrominae</taxon>
        <taxon>Galendromus</taxon>
    </lineage>
</organism>
<evidence type="ECO:0000313" key="2">
    <source>
        <dbReference type="RefSeq" id="XP_003746825.1"/>
    </source>
</evidence>
<dbReference type="Proteomes" id="UP000694867">
    <property type="component" value="Unplaced"/>
</dbReference>
<protein>
    <submittedName>
        <fullName evidence="2">Uncharacterized protein LOC100898330</fullName>
    </submittedName>
</protein>